<feature type="short sequence motif" description="GXGXXG" evidence="4">
    <location>
        <begin position="14"/>
        <end position="19"/>
    </location>
</feature>
<dbReference type="EMBL" id="KN824320">
    <property type="protein sequence ID" value="KIM24749.1"/>
    <property type="molecule type" value="Genomic_DNA"/>
</dbReference>
<organism evidence="6 7">
    <name type="scientific">Serendipita vermifera MAFF 305830</name>
    <dbReference type="NCBI Taxonomy" id="933852"/>
    <lineage>
        <taxon>Eukaryota</taxon>
        <taxon>Fungi</taxon>
        <taxon>Dikarya</taxon>
        <taxon>Basidiomycota</taxon>
        <taxon>Agaricomycotina</taxon>
        <taxon>Agaricomycetes</taxon>
        <taxon>Sebacinales</taxon>
        <taxon>Serendipitaceae</taxon>
        <taxon>Serendipita</taxon>
    </lineage>
</organism>
<dbReference type="InterPro" id="IPR002641">
    <property type="entry name" value="PNPLA_dom"/>
</dbReference>
<dbReference type="OrthoDB" id="630895at2759"/>
<evidence type="ECO:0000259" key="5">
    <source>
        <dbReference type="PROSITE" id="PS51635"/>
    </source>
</evidence>
<evidence type="ECO:0000256" key="2">
    <source>
        <dbReference type="ARBA" id="ARBA00022963"/>
    </source>
</evidence>
<evidence type="ECO:0000313" key="6">
    <source>
        <dbReference type="EMBL" id="KIM24749.1"/>
    </source>
</evidence>
<evidence type="ECO:0000313" key="7">
    <source>
        <dbReference type="Proteomes" id="UP000054097"/>
    </source>
</evidence>
<dbReference type="PANTHER" id="PTHR24185:SF1">
    <property type="entry name" value="CALCIUM-INDEPENDENT PHOSPHOLIPASE A2-GAMMA"/>
    <property type="match status" value="1"/>
</dbReference>
<protein>
    <recommendedName>
        <fullName evidence="5">PNPLA domain-containing protein</fullName>
    </recommendedName>
</protein>
<dbReference type="InterPro" id="IPR016035">
    <property type="entry name" value="Acyl_Trfase/lysoPLipase"/>
</dbReference>
<evidence type="ECO:0000256" key="3">
    <source>
        <dbReference type="ARBA" id="ARBA00023098"/>
    </source>
</evidence>
<comment type="caution">
    <text evidence="4">Lacks conserved residue(s) required for the propagation of feature annotation.</text>
</comment>
<dbReference type="Pfam" id="PF01734">
    <property type="entry name" value="Patatin"/>
    <property type="match status" value="1"/>
</dbReference>
<name>A0A0C3AXN9_SERVB</name>
<dbReference type="PANTHER" id="PTHR24185">
    <property type="entry name" value="CALCIUM-INDEPENDENT PHOSPHOLIPASE A2-GAMMA"/>
    <property type="match status" value="1"/>
</dbReference>
<dbReference type="AlphaFoldDB" id="A0A0C3AXN9"/>
<keyword evidence="7" id="KW-1185">Reference proteome</keyword>
<dbReference type="PROSITE" id="PS51635">
    <property type="entry name" value="PNPLA"/>
    <property type="match status" value="1"/>
</dbReference>
<dbReference type="Proteomes" id="UP000054097">
    <property type="component" value="Unassembled WGS sequence"/>
</dbReference>
<keyword evidence="3" id="KW-0443">Lipid metabolism</keyword>
<dbReference type="GO" id="GO:0019369">
    <property type="term" value="P:arachidonate metabolic process"/>
    <property type="evidence" value="ECO:0007669"/>
    <property type="project" value="TreeGrafter"/>
</dbReference>
<keyword evidence="2" id="KW-0442">Lipid degradation</keyword>
<evidence type="ECO:0000256" key="1">
    <source>
        <dbReference type="ARBA" id="ARBA00022801"/>
    </source>
</evidence>
<dbReference type="Gene3D" id="3.40.1090.10">
    <property type="entry name" value="Cytosolic phospholipase A2 catalytic domain"/>
    <property type="match status" value="1"/>
</dbReference>
<feature type="domain" description="PNPLA" evidence="5">
    <location>
        <begin position="10"/>
        <end position="203"/>
    </location>
</feature>
<accession>A0A0C3AXN9</accession>
<dbReference type="GO" id="GO:0016042">
    <property type="term" value="P:lipid catabolic process"/>
    <property type="evidence" value="ECO:0007669"/>
    <property type="project" value="UniProtKB-KW"/>
</dbReference>
<dbReference type="HOGENOM" id="CLU_000288_144_2_1"/>
<gene>
    <name evidence="6" type="ORF">M408DRAFT_331585</name>
</gene>
<dbReference type="GO" id="GO:0046486">
    <property type="term" value="P:glycerolipid metabolic process"/>
    <property type="evidence" value="ECO:0007669"/>
    <property type="project" value="UniProtKB-ARBA"/>
</dbReference>
<evidence type="ECO:0000256" key="4">
    <source>
        <dbReference type="PROSITE-ProRule" id="PRU01161"/>
    </source>
</evidence>
<dbReference type="SUPFAM" id="SSF52151">
    <property type="entry name" value="FabD/lysophospholipase-like"/>
    <property type="match status" value="1"/>
</dbReference>
<dbReference type="STRING" id="933852.A0A0C3AXN9"/>
<sequence length="232" mass="25352">MAPKNNLKLASFDGGGIRGMSQLEIMDGIMHRLTWDNESNGNGLPCDHFDLIGGSGTGGLIAILLTKLRMSVEEAAEEFEDIIEHVFNPKDISASERIEALRKCMENILKKRGLPVDLHLTEDKQEGCASFVVASLRTNAKSAACLRTYPVRNQRPSTITVVEAVLATCATQPEFAPVSAGSGRKAREYIAASGAVNPIHEVMERISGQRKNSYLLDSWPIRGLKNTRKMGN</sequence>
<reference evidence="7" key="2">
    <citation type="submission" date="2015-01" db="EMBL/GenBank/DDBJ databases">
        <title>Evolutionary Origins and Diversification of the Mycorrhizal Mutualists.</title>
        <authorList>
            <consortium name="DOE Joint Genome Institute"/>
            <consortium name="Mycorrhizal Genomics Consortium"/>
            <person name="Kohler A."/>
            <person name="Kuo A."/>
            <person name="Nagy L.G."/>
            <person name="Floudas D."/>
            <person name="Copeland A."/>
            <person name="Barry K.W."/>
            <person name="Cichocki N."/>
            <person name="Veneault-Fourrey C."/>
            <person name="LaButti K."/>
            <person name="Lindquist E.A."/>
            <person name="Lipzen A."/>
            <person name="Lundell T."/>
            <person name="Morin E."/>
            <person name="Murat C."/>
            <person name="Riley R."/>
            <person name="Ohm R."/>
            <person name="Sun H."/>
            <person name="Tunlid A."/>
            <person name="Henrissat B."/>
            <person name="Grigoriev I.V."/>
            <person name="Hibbett D.S."/>
            <person name="Martin F."/>
        </authorList>
    </citation>
    <scope>NUCLEOTIDE SEQUENCE [LARGE SCALE GENOMIC DNA]</scope>
    <source>
        <strain evidence="7">MAFF 305830</strain>
    </source>
</reference>
<reference evidence="6 7" key="1">
    <citation type="submission" date="2014-04" db="EMBL/GenBank/DDBJ databases">
        <authorList>
            <consortium name="DOE Joint Genome Institute"/>
            <person name="Kuo A."/>
            <person name="Zuccaro A."/>
            <person name="Kohler A."/>
            <person name="Nagy L.G."/>
            <person name="Floudas D."/>
            <person name="Copeland A."/>
            <person name="Barry K.W."/>
            <person name="Cichocki N."/>
            <person name="Veneault-Fourrey C."/>
            <person name="LaButti K."/>
            <person name="Lindquist E.A."/>
            <person name="Lipzen A."/>
            <person name="Lundell T."/>
            <person name="Morin E."/>
            <person name="Murat C."/>
            <person name="Sun H."/>
            <person name="Tunlid A."/>
            <person name="Henrissat B."/>
            <person name="Grigoriev I.V."/>
            <person name="Hibbett D.S."/>
            <person name="Martin F."/>
            <person name="Nordberg H.P."/>
            <person name="Cantor M.N."/>
            <person name="Hua S.X."/>
        </authorList>
    </citation>
    <scope>NUCLEOTIDE SEQUENCE [LARGE SCALE GENOMIC DNA]</scope>
    <source>
        <strain evidence="6 7">MAFF 305830</strain>
    </source>
</reference>
<dbReference type="GO" id="GO:0016020">
    <property type="term" value="C:membrane"/>
    <property type="evidence" value="ECO:0007669"/>
    <property type="project" value="TreeGrafter"/>
</dbReference>
<keyword evidence="1" id="KW-0378">Hydrolase</keyword>
<dbReference type="GO" id="GO:0047499">
    <property type="term" value="F:calcium-independent phospholipase A2 activity"/>
    <property type="evidence" value="ECO:0007669"/>
    <property type="project" value="TreeGrafter"/>
</dbReference>
<proteinExistence type="predicted"/>